<evidence type="ECO:0000313" key="2">
    <source>
        <dbReference type="Proteomes" id="UP001519460"/>
    </source>
</evidence>
<dbReference type="EMBL" id="JACVVK020000079">
    <property type="protein sequence ID" value="KAK7494929.1"/>
    <property type="molecule type" value="Genomic_DNA"/>
</dbReference>
<comment type="caution">
    <text evidence="1">The sequence shown here is derived from an EMBL/GenBank/DDBJ whole genome shotgun (WGS) entry which is preliminary data.</text>
</comment>
<organism evidence="1 2">
    <name type="scientific">Batillaria attramentaria</name>
    <dbReference type="NCBI Taxonomy" id="370345"/>
    <lineage>
        <taxon>Eukaryota</taxon>
        <taxon>Metazoa</taxon>
        <taxon>Spiralia</taxon>
        <taxon>Lophotrochozoa</taxon>
        <taxon>Mollusca</taxon>
        <taxon>Gastropoda</taxon>
        <taxon>Caenogastropoda</taxon>
        <taxon>Sorbeoconcha</taxon>
        <taxon>Cerithioidea</taxon>
        <taxon>Batillariidae</taxon>
        <taxon>Batillaria</taxon>
    </lineage>
</organism>
<proteinExistence type="predicted"/>
<name>A0ABD0L6E3_9CAEN</name>
<keyword evidence="2" id="KW-1185">Reference proteome</keyword>
<reference evidence="1 2" key="1">
    <citation type="journal article" date="2023" name="Sci. Data">
        <title>Genome assembly of the Korean intertidal mud-creeper Batillaria attramentaria.</title>
        <authorList>
            <person name="Patra A.K."/>
            <person name="Ho P.T."/>
            <person name="Jun S."/>
            <person name="Lee S.J."/>
            <person name="Kim Y."/>
            <person name="Won Y.J."/>
        </authorList>
    </citation>
    <scope>NUCLEOTIDE SEQUENCE [LARGE SCALE GENOMIC DNA]</scope>
    <source>
        <strain evidence="1">Wonlab-2016</strain>
    </source>
</reference>
<dbReference type="Proteomes" id="UP001519460">
    <property type="component" value="Unassembled WGS sequence"/>
</dbReference>
<dbReference type="AlphaFoldDB" id="A0ABD0L6E3"/>
<evidence type="ECO:0000313" key="1">
    <source>
        <dbReference type="EMBL" id="KAK7494929.1"/>
    </source>
</evidence>
<gene>
    <name evidence="1" type="ORF">BaRGS_00013808</name>
</gene>
<protein>
    <submittedName>
        <fullName evidence="1">Uncharacterized protein</fullName>
    </submittedName>
</protein>
<accession>A0ABD0L6E3</accession>
<sequence length="91" mass="10482">MERKVHLNTKHMYIQREADTGYMSEQQREIQNQLLWTKILSRCLVVNAFKSKCSTCKPQQSLTSVGHSECIQKAFMGKPDSQSHNPLTTQV</sequence>